<dbReference type="SUPFAM" id="SSF55874">
    <property type="entry name" value="ATPase domain of HSP90 chaperone/DNA topoisomerase II/histidine kinase"/>
    <property type="match status" value="1"/>
</dbReference>
<dbReference type="Pfam" id="PF07730">
    <property type="entry name" value="HisKA_3"/>
    <property type="match status" value="1"/>
</dbReference>
<evidence type="ECO:0000256" key="3">
    <source>
        <dbReference type="ARBA" id="ARBA00022553"/>
    </source>
</evidence>
<dbReference type="Proteomes" id="UP000467379">
    <property type="component" value="Chromosome"/>
</dbReference>
<dbReference type="EC" id="2.7.13.3" evidence="2"/>
<keyword evidence="3" id="KW-0597">Phosphoprotein</keyword>
<accession>A0ABM7KNP7</accession>
<keyword evidence="7" id="KW-0067">ATP-binding</keyword>
<evidence type="ECO:0000256" key="7">
    <source>
        <dbReference type="ARBA" id="ARBA00022840"/>
    </source>
</evidence>
<dbReference type="GO" id="GO:0016301">
    <property type="term" value="F:kinase activity"/>
    <property type="evidence" value="ECO:0007669"/>
    <property type="project" value="UniProtKB-KW"/>
</dbReference>
<evidence type="ECO:0000259" key="11">
    <source>
        <dbReference type="Pfam" id="PF07730"/>
    </source>
</evidence>
<reference evidence="12 13" key="1">
    <citation type="journal article" date="2019" name="Emerg. Microbes Infect.">
        <title>Comprehensive subspecies identification of 175 nontuberculous mycobacteria species based on 7547 genomic profiles.</title>
        <authorList>
            <person name="Matsumoto Y."/>
            <person name="Kinjo T."/>
            <person name="Motooka D."/>
            <person name="Nabeya D."/>
            <person name="Jung N."/>
            <person name="Uechi K."/>
            <person name="Horii T."/>
            <person name="Iida T."/>
            <person name="Fujita J."/>
            <person name="Nakamura S."/>
        </authorList>
    </citation>
    <scope>NUCLEOTIDE SEQUENCE [LARGE SCALE GENOMIC DNA]</scope>
    <source>
        <strain evidence="12 13">JCM 12687</strain>
    </source>
</reference>
<dbReference type="Gene3D" id="3.30.565.10">
    <property type="entry name" value="Histidine kinase-like ATPase, C-terminal domain"/>
    <property type="match status" value="1"/>
</dbReference>
<dbReference type="InterPro" id="IPR017205">
    <property type="entry name" value="Sig_transdc_His_kinase_ChrS"/>
</dbReference>
<evidence type="ECO:0000256" key="5">
    <source>
        <dbReference type="ARBA" id="ARBA00022741"/>
    </source>
</evidence>
<keyword evidence="9" id="KW-1133">Transmembrane helix</keyword>
<evidence type="ECO:0000256" key="1">
    <source>
        <dbReference type="ARBA" id="ARBA00000085"/>
    </source>
</evidence>
<name>A0ABM7KNP7_9MYCO</name>
<dbReference type="EMBL" id="AP022606">
    <property type="protein sequence ID" value="BBZ12677.1"/>
    <property type="molecule type" value="Genomic_DNA"/>
</dbReference>
<evidence type="ECO:0000256" key="6">
    <source>
        <dbReference type="ARBA" id="ARBA00022777"/>
    </source>
</evidence>
<dbReference type="Gene3D" id="1.20.5.1930">
    <property type="match status" value="1"/>
</dbReference>
<dbReference type="Pfam" id="PF02518">
    <property type="entry name" value="HATPase_c"/>
    <property type="match status" value="1"/>
</dbReference>
<dbReference type="InterPro" id="IPR011712">
    <property type="entry name" value="Sig_transdc_His_kin_sub3_dim/P"/>
</dbReference>
<feature type="transmembrane region" description="Helical" evidence="9">
    <location>
        <begin position="47"/>
        <end position="66"/>
    </location>
</feature>
<dbReference type="CDD" id="cd16917">
    <property type="entry name" value="HATPase_UhpB-NarQ-NarX-like"/>
    <property type="match status" value="1"/>
</dbReference>
<keyword evidence="8" id="KW-0902">Two-component regulatory system</keyword>
<gene>
    <name evidence="12" type="ORF">MBRA_28720</name>
</gene>
<feature type="domain" description="Histidine kinase/HSP90-like ATPase" evidence="10">
    <location>
        <begin position="321"/>
        <end position="404"/>
    </location>
</feature>
<evidence type="ECO:0000256" key="2">
    <source>
        <dbReference type="ARBA" id="ARBA00012438"/>
    </source>
</evidence>
<comment type="catalytic activity">
    <reaction evidence="1">
        <text>ATP + protein L-histidine = ADP + protein N-phospho-L-histidine.</text>
        <dbReference type="EC" id="2.7.13.3"/>
    </reaction>
</comment>
<keyword evidence="6 12" id="KW-0418">Kinase</keyword>
<dbReference type="PIRSF" id="PIRSF037434">
    <property type="entry name" value="STHK_ChrS"/>
    <property type="match status" value="1"/>
</dbReference>
<evidence type="ECO:0000256" key="9">
    <source>
        <dbReference type="SAM" id="Phobius"/>
    </source>
</evidence>
<feature type="transmembrane region" description="Helical" evidence="9">
    <location>
        <begin position="118"/>
        <end position="144"/>
    </location>
</feature>
<evidence type="ECO:0000259" key="10">
    <source>
        <dbReference type="Pfam" id="PF02518"/>
    </source>
</evidence>
<dbReference type="PANTHER" id="PTHR24421:SF10">
    <property type="entry name" value="NITRATE_NITRITE SENSOR PROTEIN NARQ"/>
    <property type="match status" value="1"/>
</dbReference>
<feature type="transmembrane region" description="Helical" evidence="9">
    <location>
        <begin position="78"/>
        <end position="98"/>
    </location>
</feature>
<protein>
    <recommendedName>
        <fullName evidence="2">histidine kinase</fullName>
        <ecNumber evidence="2">2.7.13.3</ecNumber>
    </recommendedName>
</protein>
<keyword evidence="5" id="KW-0547">Nucleotide-binding</keyword>
<dbReference type="InterPro" id="IPR036890">
    <property type="entry name" value="HATPase_C_sf"/>
</dbReference>
<feature type="domain" description="Signal transduction histidine kinase subgroup 3 dimerisation and phosphoacceptor" evidence="11">
    <location>
        <begin position="211"/>
        <end position="278"/>
    </location>
</feature>
<feature type="transmembrane region" description="Helical" evidence="9">
    <location>
        <begin position="21"/>
        <end position="41"/>
    </location>
</feature>
<keyword evidence="9" id="KW-0812">Transmembrane</keyword>
<evidence type="ECO:0000313" key="13">
    <source>
        <dbReference type="Proteomes" id="UP000467379"/>
    </source>
</evidence>
<dbReference type="InterPro" id="IPR003594">
    <property type="entry name" value="HATPase_dom"/>
</dbReference>
<proteinExistence type="predicted"/>
<sequence length="405" mass="42161">MMDGAVPHRQRTAGRTAGEWHWAWEIYVVVLCFATIAAVLLPNSRAGNPLVVTAALAVIVVCVLTVGRRVLRSGETTWRAWALAGVVAAASLVAMWSTPVADTAVPLAIAAVPATYPIVYASLPMWAAPVVTTAVTITPMMFVLIAGRPGSMDIRLVIFVTLVAAVAAPVIGTLGATATRQRARMAAMVRELAASRAESARLSSEAGAAVERERLAREIHDTLAQGFTSIVALAQAVEAELDSDRAAADRHLGLIRTTARENLAEARAIVAGLSPTVLGEGSLAAAIRRQCDKLTAETGIAVKFSADRDLPALGMAADVVLLRATQEALANVRKHAQATTVCAKLSAAANGVRLTLADNGIGLSSDHPDGFGLRGMKARVAQVGGKMRVSRTPGGGVSIEIEVPV</sequence>
<keyword evidence="4" id="KW-0808">Transferase</keyword>
<organism evidence="12 13">
    <name type="scientific">Mycobacterium branderi</name>
    <dbReference type="NCBI Taxonomy" id="43348"/>
    <lineage>
        <taxon>Bacteria</taxon>
        <taxon>Bacillati</taxon>
        <taxon>Actinomycetota</taxon>
        <taxon>Actinomycetes</taxon>
        <taxon>Mycobacteriales</taxon>
        <taxon>Mycobacteriaceae</taxon>
        <taxon>Mycobacterium</taxon>
    </lineage>
</organism>
<dbReference type="InterPro" id="IPR050482">
    <property type="entry name" value="Sensor_HK_TwoCompSys"/>
</dbReference>
<evidence type="ECO:0000256" key="8">
    <source>
        <dbReference type="ARBA" id="ARBA00023012"/>
    </source>
</evidence>
<evidence type="ECO:0000313" key="12">
    <source>
        <dbReference type="EMBL" id="BBZ12677.1"/>
    </source>
</evidence>
<keyword evidence="13" id="KW-1185">Reference proteome</keyword>
<keyword evidence="9" id="KW-0472">Membrane</keyword>
<feature type="transmembrane region" description="Helical" evidence="9">
    <location>
        <begin position="156"/>
        <end position="176"/>
    </location>
</feature>
<dbReference type="PANTHER" id="PTHR24421">
    <property type="entry name" value="NITRATE/NITRITE SENSOR PROTEIN NARX-RELATED"/>
    <property type="match status" value="1"/>
</dbReference>
<evidence type="ECO:0000256" key="4">
    <source>
        <dbReference type="ARBA" id="ARBA00022679"/>
    </source>
</evidence>